<dbReference type="PRINTS" id="PR00068">
    <property type="entry name" value="CUZNDISMTASE"/>
</dbReference>
<keyword evidence="2" id="KW-0472">Membrane</keyword>
<dbReference type="InterPro" id="IPR024134">
    <property type="entry name" value="SOD_Cu/Zn_/chaperone"/>
</dbReference>
<proteinExistence type="inferred from homology"/>
<feature type="transmembrane region" description="Helical" evidence="2">
    <location>
        <begin position="19"/>
        <end position="36"/>
    </location>
</feature>
<dbReference type="Pfam" id="PF00080">
    <property type="entry name" value="Sod_Cu"/>
    <property type="match status" value="1"/>
</dbReference>
<evidence type="ECO:0000313" key="4">
    <source>
        <dbReference type="Proteomes" id="UP001652625"/>
    </source>
</evidence>
<comment type="cofactor">
    <cofactor evidence="1">
        <name>Cu cation</name>
        <dbReference type="ChEBI" id="CHEBI:23378"/>
    </cofactor>
    <text evidence="1">Binds 1 copper ion per subunit.</text>
</comment>
<keyword evidence="1" id="KW-0186">Copper</keyword>
<dbReference type="PANTHER" id="PTHR10003">
    <property type="entry name" value="SUPEROXIDE DISMUTASE CU-ZN -RELATED"/>
    <property type="match status" value="1"/>
</dbReference>
<comment type="catalytic activity">
    <reaction evidence="1">
        <text>2 superoxide + 2 H(+) = H2O2 + O2</text>
        <dbReference type="Rhea" id="RHEA:20696"/>
        <dbReference type="ChEBI" id="CHEBI:15378"/>
        <dbReference type="ChEBI" id="CHEBI:15379"/>
        <dbReference type="ChEBI" id="CHEBI:16240"/>
        <dbReference type="ChEBI" id="CHEBI:18421"/>
        <dbReference type="EC" id="1.15.1.1"/>
    </reaction>
</comment>
<keyword evidence="1" id="KW-0479">Metal-binding</keyword>
<dbReference type="GeneID" id="100215873"/>
<evidence type="ECO:0000259" key="3">
    <source>
        <dbReference type="Pfam" id="PF00080"/>
    </source>
</evidence>
<reference evidence="5" key="2">
    <citation type="submission" date="2025-08" db="UniProtKB">
        <authorList>
            <consortium name="RefSeq"/>
        </authorList>
    </citation>
    <scope>IDENTIFICATION</scope>
</reference>
<organism evidence="4 5">
    <name type="scientific">Hydra vulgaris</name>
    <name type="common">Hydra</name>
    <name type="synonym">Hydra attenuata</name>
    <dbReference type="NCBI Taxonomy" id="6087"/>
    <lineage>
        <taxon>Eukaryota</taxon>
        <taxon>Metazoa</taxon>
        <taxon>Cnidaria</taxon>
        <taxon>Hydrozoa</taxon>
        <taxon>Hydroidolina</taxon>
        <taxon>Anthoathecata</taxon>
        <taxon>Aplanulata</taxon>
        <taxon>Hydridae</taxon>
        <taxon>Hydra</taxon>
    </lineage>
</organism>
<keyword evidence="2" id="KW-1133">Transmembrane helix</keyword>
<evidence type="ECO:0000256" key="2">
    <source>
        <dbReference type="SAM" id="Phobius"/>
    </source>
</evidence>
<evidence type="ECO:0000256" key="1">
    <source>
        <dbReference type="RuleBase" id="RU000393"/>
    </source>
</evidence>
<name>A0ABM4BE16_HYDVU</name>
<dbReference type="RefSeq" id="XP_065647195.1">
    <property type="nucleotide sequence ID" value="XM_065791123.1"/>
</dbReference>
<dbReference type="InterPro" id="IPR018152">
    <property type="entry name" value="SOD_Cu/Zn_BS"/>
</dbReference>
<accession>A0ABM4BE16</accession>
<comment type="similarity">
    <text evidence="1">Belongs to the Cu-Zn superoxide dismutase family.</text>
</comment>
<keyword evidence="1" id="KW-0560">Oxidoreductase</keyword>
<keyword evidence="4" id="KW-1185">Reference proteome</keyword>
<keyword evidence="2" id="KW-0812">Transmembrane</keyword>
<protein>
    <recommendedName>
        <fullName evidence="1">Superoxide dismutase [Cu-Zn]</fullName>
        <ecNumber evidence="1">1.15.1.1</ecNumber>
    </recommendedName>
</protein>
<dbReference type="InterPro" id="IPR001424">
    <property type="entry name" value="SOD_Cu_Zn_dom"/>
</dbReference>
<reference evidence="4" key="1">
    <citation type="submission" date="2025-05" db="UniProtKB">
        <authorList>
            <consortium name="RefSeq"/>
        </authorList>
    </citation>
    <scope>NUCLEOTIDE SEQUENCE [LARGE SCALE GENOMIC DNA]</scope>
</reference>
<gene>
    <name evidence="5" type="primary">LOC100215873</name>
</gene>
<keyword evidence="1" id="KW-0862">Zinc</keyword>
<evidence type="ECO:0000313" key="5">
    <source>
        <dbReference type="RefSeq" id="XP_065647195.1"/>
    </source>
</evidence>
<dbReference type="PROSITE" id="PS00332">
    <property type="entry name" value="SOD_CU_ZN_2"/>
    <property type="match status" value="1"/>
</dbReference>
<dbReference type="InterPro" id="IPR036423">
    <property type="entry name" value="SOD-like_Cu/Zn_dom_sf"/>
</dbReference>
<feature type="domain" description="Superoxide dismutase copper/zinc binding" evidence="3">
    <location>
        <begin position="68"/>
        <end position="202"/>
    </location>
</feature>
<dbReference type="SUPFAM" id="SSF49329">
    <property type="entry name" value="Cu,Zn superoxide dismutase-like"/>
    <property type="match status" value="1"/>
</dbReference>
<dbReference type="Proteomes" id="UP001652625">
    <property type="component" value="Chromosome 02"/>
</dbReference>
<sequence>MKECICFVLKVRIRSKTTMWWYVLIIIVLSVNGAPFRKKDGNVIKRYPYIVRNENRIVALVELQGNNIKGEIWFDQSYNDATYIEGYISGVSPGKHGFHIHEFGKLSDGCKDAGAHYNPLMVNHGGNMDKIRHIGDLGNIDVGKDGVVQLSLKDTVVNLFGNYSVLGRTLVVHLNEDDLGKVDNEESKKTGNAGPRIACGIIKRVMHY</sequence>
<dbReference type="CDD" id="cd00305">
    <property type="entry name" value="Cu-Zn_Superoxide_Dismutase"/>
    <property type="match status" value="1"/>
</dbReference>
<comment type="cofactor">
    <cofactor evidence="1">
        <name>Zn(2+)</name>
        <dbReference type="ChEBI" id="CHEBI:29105"/>
    </cofactor>
    <text evidence="1">Binds 1 zinc ion per subunit.</text>
</comment>
<dbReference type="EC" id="1.15.1.1" evidence="1"/>
<comment type="function">
    <text evidence="1">Destroys radicals which are normally produced within the cells and which are toxic to biological systems.</text>
</comment>
<dbReference type="Gene3D" id="2.60.40.200">
    <property type="entry name" value="Superoxide dismutase, copper/zinc binding domain"/>
    <property type="match status" value="1"/>
</dbReference>